<accession>A0ABX6T7W2</accession>
<feature type="transmembrane region" description="Helical" evidence="6">
    <location>
        <begin position="55"/>
        <end position="80"/>
    </location>
</feature>
<evidence type="ECO:0000313" key="9">
    <source>
        <dbReference type="EMBL" id="QNP45511.1"/>
    </source>
</evidence>
<dbReference type="InterPro" id="IPR003838">
    <property type="entry name" value="ABC3_permease_C"/>
</dbReference>
<evidence type="ECO:0000256" key="2">
    <source>
        <dbReference type="ARBA" id="ARBA00022475"/>
    </source>
</evidence>
<comment type="subcellular location">
    <subcellularLocation>
        <location evidence="1">Cell membrane</location>
        <topology evidence="1">Multi-pass membrane protein</topology>
    </subcellularLocation>
</comment>
<evidence type="ECO:0000256" key="5">
    <source>
        <dbReference type="ARBA" id="ARBA00023136"/>
    </source>
</evidence>
<dbReference type="EMBL" id="CP060782">
    <property type="protein sequence ID" value="QNP45511.1"/>
    <property type="molecule type" value="Genomic_DNA"/>
</dbReference>
<evidence type="ECO:0000256" key="6">
    <source>
        <dbReference type="SAM" id="Phobius"/>
    </source>
</evidence>
<protein>
    <recommendedName>
        <fullName evidence="8">ABC3 transporter permease C-terminal domain-containing protein</fullName>
    </recommendedName>
</protein>
<keyword evidence="5 6" id="KW-0472">Membrane</keyword>
<evidence type="ECO:0000256" key="4">
    <source>
        <dbReference type="ARBA" id="ARBA00022989"/>
    </source>
</evidence>
<feature type="chain" id="PRO_5046562609" description="ABC3 transporter permease C-terminal domain-containing protein" evidence="7">
    <location>
        <begin position="19"/>
        <end position="125"/>
    </location>
</feature>
<keyword evidence="10" id="KW-1185">Reference proteome</keyword>
<keyword evidence="2" id="KW-1003">Cell membrane</keyword>
<evidence type="ECO:0000256" key="3">
    <source>
        <dbReference type="ARBA" id="ARBA00022692"/>
    </source>
</evidence>
<gene>
    <name evidence="9" type="ORF">H9L14_13235</name>
</gene>
<dbReference type="Pfam" id="PF02687">
    <property type="entry name" value="FtsX"/>
    <property type="match status" value="1"/>
</dbReference>
<feature type="transmembrane region" description="Helical" evidence="6">
    <location>
        <begin position="92"/>
        <end position="117"/>
    </location>
</feature>
<name>A0ABX6T7W2_9SPHN</name>
<evidence type="ECO:0000313" key="10">
    <source>
        <dbReference type="Proteomes" id="UP000516105"/>
    </source>
</evidence>
<evidence type="ECO:0000259" key="8">
    <source>
        <dbReference type="Pfam" id="PF02687"/>
    </source>
</evidence>
<dbReference type="Proteomes" id="UP000516105">
    <property type="component" value="Chromosome"/>
</dbReference>
<keyword evidence="3 6" id="KW-0812">Transmembrane</keyword>
<feature type="domain" description="ABC3 transporter permease C-terminal" evidence="8">
    <location>
        <begin position="2"/>
        <end position="123"/>
    </location>
</feature>
<sequence>MALVLLMAAATSAAVVLAARGALDTHRSTIETMHGIGATDQQVALLFQRKIALDALAGAVAGGLAAALALIVIGAGGLAMASDLAGGPPLRVSDFVVLALMPVAAVLLATLVARFAVLSALHKVI</sequence>
<evidence type="ECO:0000256" key="7">
    <source>
        <dbReference type="SAM" id="SignalP"/>
    </source>
</evidence>
<keyword evidence="4 6" id="KW-1133">Transmembrane helix</keyword>
<keyword evidence="7" id="KW-0732">Signal</keyword>
<feature type="signal peptide" evidence="7">
    <location>
        <begin position="1"/>
        <end position="18"/>
    </location>
</feature>
<reference evidence="9 10" key="1">
    <citation type="submission" date="2020-08" db="EMBL/GenBank/DDBJ databases">
        <title>Genome sequence of Sphingomonas sediminicola KACC 15039T.</title>
        <authorList>
            <person name="Hyun D.-W."/>
            <person name="Bae J.-W."/>
        </authorList>
    </citation>
    <scope>NUCLEOTIDE SEQUENCE [LARGE SCALE GENOMIC DNA]</scope>
    <source>
        <strain evidence="9 10">KACC 15039</strain>
    </source>
</reference>
<organism evidence="9 10">
    <name type="scientific">Sphingomonas sediminicola</name>
    <dbReference type="NCBI Taxonomy" id="386874"/>
    <lineage>
        <taxon>Bacteria</taxon>
        <taxon>Pseudomonadati</taxon>
        <taxon>Pseudomonadota</taxon>
        <taxon>Alphaproteobacteria</taxon>
        <taxon>Sphingomonadales</taxon>
        <taxon>Sphingomonadaceae</taxon>
        <taxon>Sphingomonas</taxon>
    </lineage>
</organism>
<proteinExistence type="predicted"/>
<evidence type="ECO:0000256" key="1">
    <source>
        <dbReference type="ARBA" id="ARBA00004651"/>
    </source>
</evidence>